<dbReference type="SUPFAM" id="SSF49785">
    <property type="entry name" value="Galactose-binding domain-like"/>
    <property type="match status" value="1"/>
</dbReference>
<evidence type="ECO:0000313" key="3">
    <source>
        <dbReference type="Proteomes" id="UP000297739"/>
    </source>
</evidence>
<dbReference type="OrthoDB" id="882450at2"/>
<feature type="signal peptide" evidence="1">
    <location>
        <begin position="1"/>
        <end position="23"/>
    </location>
</feature>
<name>A0A4Z0PJS8_9BACT</name>
<gene>
    <name evidence="2" type="ORF">E5J99_11750</name>
</gene>
<dbReference type="AlphaFoldDB" id="A0A4Z0PJS8"/>
<feature type="chain" id="PRO_5021457951" description="CBM-cenC domain-containing protein" evidence="1">
    <location>
        <begin position="24"/>
        <end position="182"/>
    </location>
</feature>
<dbReference type="RefSeq" id="WP_135498004.1">
    <property type="nucleotide sequence ID" value="NZ_SRLD01000021.1"/>
</dbReference>
<sequence length="182" mass="19778">MRTLTASCTLLLAAFLLTNCDKGADSASEKDDKTLVNTDFDGLQGWVNNSTGTLSNKYAHSGKYSLTVGGGKEYGLTFSAPLGQLMATKPRKMNVQGWVRTEEANTAVQLVIQVTKPGTDEKVFWKGLPLFGGTKPGQWTELKTDIILPDNIGFDQVLGVYLWGNNAGKPVYLDDLRITSVE</sequence>
<keyword evidence="1" id="KW-0732">Signal</keyword>
<dbReference type="InterPro" id="IPR008979">
    <property type="entry name" value="Galactose-bd-like_sf"/>
</dbReference>
<reference evidence="2 3" key="1">
    <citation type="submission" date="2019-04" db="EMBL/GenBank/DDBJ databases">
        <authorList>
            <person name="Feng G."/>
            <person name="Zhang J."/>
            <person name="Zhu H."/>
        </authorList>
    </citation>
    <scope>NUCLEOTIDE SEQUENCE [LARGE SCALE GENOMIC DNA]</scope>
    <source>
        <strain evidence="2 3">JCM 17223</strain>
    </source>
</reference>
<comment type="caution">
    <text evidence="2">The sequence shown here is derived from an EMBL/GenBank/DDBJ whole genome shotgun (WGS) entry which is preliminary data.</text>
</comment>
<keyword evidence="3" id="KW-1185">Reference proteome</keyword>
<organism evidence="2 3">
    <name type="scientific">Hymenobacter elongatus</name>
    <dbReference type="NCBI Taxonomy" id="877208"/>
    <lineage>
        <taxon>Bacteria</taxon>
        <taxon>Pseudomonadati</taxon>
        <taxon>Bacteroidota</taxon>
        <taxon>Cytophagia</taxon>
        <taxon>Cytophagales</taxon>
        <taxon>Hymenobacteraceae</taxon>
        <taxon>Hymenobacter</taxon>
    </lineage>
</organism>
<evidence type="ECO:0000313" key="2">
    <source>
        <dbReference type="EMBL" id="TGE15652.1"/>
    </source>
</evidence>
<dbReference type="Gene3D" id="2.60.120.260">
    <property type="entry name" value="Galactose-binding domain-like"/>
    <property type="match status" value="1"/>
</dbReference>
<evidence type="ECO:0008006" key="4">
    <source>
        <dbReference type="Google" id="ProtNLM"/>
    </source>
</evidence>
<dbReference type="Proteomes" id="UP000297739">
    <property type="component" value="Unassembled WGS sequence"/>
</dbReference>
<evidence type="ECO:0000256" key="1">
    <source>
        <dbReference type="SAM" id="SignalP"/>
    </source>
</evidence>
<dbReference type="EMBL" id="SRLD01000021">
    <property type="protein sequence ID" value="TGE15652.1"/>
    <property type="molecule type" value="Genomic_DNA"/>
</dbReference>
<proteinExistence type="predicted"/>
<accession>A0A4Z0PJS8</accession>
<protein>
    <recommendedName>
        <fullName evidence="4">CBM-cenC domain-containing protein</fullName>
    </recommendedName>
</protein>